<keyword evidence="1" id="KW-0560">Oxidoreductase</keyword>
<keyword evidence="6" id="KW-1185">Reference proteome</keyword>
<accession>A0A1G5R282</accession>
<feature type="domain" description="Mannitol dehydrogenase N-terminal" evidence="3">
    <location>
        <begin position="18"/>
        <end position="261"/>
    </location>
</feature>
<dbReference type="GO" id="GO:0016616">
    <property type="term" value="F:oxidoreductase activity, acting on the CH-OH group of donors, NAD or NADP as acceptor"/>
    <property type="evidence" value="ECO:0007669"/>
    <property type="project" value="TreeGrafter"/>
</dbReference>
<evidence type="ECO:0000256" key="1">
    <source>
        <dbReference type="ARBA" id="ARBA00023002"/>
    </source>
</evidence>
<name>A0A1G5R282_9RHOB</name>
<evidence type="ECO:0000313" key="5">
    <source>
        <dbReference type="EMBL" id="SCZ68117.1"/>
    </source>
</evidence>
<dbReference type="Pfam" id="PF01232">
    <property type="entry name" value="Mannitol_dh"/>
    <property type="match status" value="1"/>
</dbReference>
<dbReference type="InterPro" id="IPR013118">
    <property type="entry name" value="Mannitol_DH_C"/>
</dbReference>
<dbReference type="SUPFAM" id="SSF48179">
    <property type="entry name" value="6-phosphogluconate dehydrogenase C-terminal domain-like"/>
    <property type="match status" value="1"/>
</dbReference>
<dbReference type="InterPro" id="IPR000669">
    <property type="entry name" value="Mannitol_DH"/>
</dbReference>
<dbReference type="RefSeq" id="WP_090219493.1">
    <property type="nucleotide sequence ID" value="NZ_FMWG01000007.1"/>
</dbReference>
<reference evidence="5 6" key="1">
    <citation type="submission" date="2016-10" db="EMBL/GenBank/DDBJ databases">
        <authorList>
            <person name="de Groot N.N."/>
        </authorList>
    </citation>
    <scope>NUCLEOTIDE SEQUENCE [LARGE SCALE GENOMIC DNA]</scope>
    <source>
        <strain evidence="5 6">U95</strain>
    </source>
</reference>
<dbReference type="Gene3D" id="1.10.1040.10">
    <property type="entry name" value="N-(1-d-carboxylethyl)-l-norvaline Dehydrogenase, domain 2"/>
    <property type="match status" value="1"/>
</dbReference>
<evidence type="ECO:0000256" key="2">
    <source>
        <dbReference type="ARBA" id="ARBA00023027"/>
    </source>
</evidence>
<dbReference type="SUPFAM" id="SSF51735">
    <property type="entry name" value="NAD(P)-binding Rossmann-fold domains"/>
    <property type="match status" value="1"/>
</dbReference>
<evidence type="ECO:0000259" key="4">
    <source>
        <dbReference type="Pfam" id="PF08125"/>
    </source>
</evidence>
<gene>
    <name evidence="5" type="ORF">SAMN04488118_107182</name>
</gene>
<dbReference type="PROSITE" id="PS00974">
    <property type="entry name" value="MANNITOL_DHGENASE"/>
    <property type="match status" value="1"/>
</dbReference>
<sequence length="471" mass="50480">MSRTLPQSPYPRDRLKPRILHLGFGAFARAHPMVYLHHGLAQTGGDWGVVAARLNSGIEALSALDAARGLYHVAEADGDMTCLHQIGTVIGTCHPARDGAMAVPDLIATPDLSVILLTITEKGYCSHDGNLDLSHPGVQADLAGNTPCTAIGTLVAGLRQRRAAGHGGLTLLSCDNQPDNGALTRAAVVGFAKEQDPALADWIEAEVRFPSSMVDRIVPAMTPESYNVIKGSLGHADKNAILCEPFRQWVIEDNFVGTPPPFEAGGALLVKGVQPFEDMKLRLLNGAHTTLAWLGPFLGYETVADCMSDADLPQVLRQLMLAEQASTLTLPEGIDVEHYADELLQRFTNTRLQHKLVQIAADSSQKMPQRLFAPIACNVAADRPWPISALAIAAWILGLRDLAPIADPHQTPLREAAQQYDPVAAVLALPGLVPDALRTNAAFMSNVNLAFAALARDPRAAIKQALLEDHA</sequence>
<dbReference type="GO" id="GO:0019594">
    <property type="term" value="P:mannitol metabolic process"/>
    <property type="evidence" value="ECO:0007669"/>
    <property type="project" value="InterPro"/>
</dbReference>
<dbReference type="InterPro" id="IPR013328">
    <property type="entry name" value="6PGD_dom2"/>
</dbReference>
<dbReference type="EMBL" id="FMWG01000007">
    <property type="protein sequence ID" value="SCZ68117.1"/>
    <property type="molecule type" value="Genomic_DNA"/>
</dbReference>
<evidence type="ECO:0000313" key="6">
    <source>
        <dbReference type="Proteomes" id="UP000198767"/>
    </source>
</evidence>
<keyword evidence="2" id="KW-0520">NAD</keyword>
<dbReference type="PRINTS" id="PR00084">
    <property type="entry name" value="MTLDHDRGNASE"/>
</dbReference>
<dbReference type="InterPro" id="IPR008927">
    <property type="entry name" value="6-PGluconate_DH-like_C_sf"/>
</dbReference>
<dbReference type="InterPro" id="IPR036291">
    <property type="entry name" value="NAD(P)-bd_dom_sf"/>
</dbReference>
<dbReference type="Proteomes" id="UP000198767">
    <property type="component" value="Unassembled WGS sequence"/>
</dbReference>
<dbReference type="Pfam" id="PF08125">
    <property type="entry name" value="Mannitol_dh_C"/>
    <property type="match status" value="1"/>
</dbReference>
<feature type="domain" description="Mannitol dehydrogenase C-terminal" evidence="4">
    <location>
        <begin position="273"/>
        <end position="453"/>
    </location>
</feature>
<evidence type="ECO:0000259" key="3">
    <source>
        <dbReference type="Pfam" id="PF01232"/>
    </source>
</evidence>
<organism evidence="5 6">
    <name type="scientific">Epibacterium ulvae</name>
    <dbReference type="NCBI Taxonomy" id="1156985"/>
    <lineage>
        <taxon>Bacteria</taxon>
        <taxon>Pseudomonadati</taxon>
        <taxon>Pseudomonadota</taxon>
        <taxon>Alphaproteobacteria</taxon>
        <taxon>Rhodobacterales</taxon>
        <taxon>Roseobacteraceae</taxon>
        <taxon>Epibacterium</taxon>
    </lineage>
</organism>
<dbReference type="AlphaFoldDB" id="A0A1G5R282"/>
<dbReference type="Gene3D" id="3.40.50.720">
    <property type="entry name" value="NAD(P)-binding Rossmann-like Domain"/>
    <property type="match status" value="1"/>
</dbReference>
<dbReference type="STRING" id="1156985.SAMN04488118_107182"/>
<dbReference type="OrthoDB" id="271711at2"/>
<protein>
    <submittedName>
        <fullName evidence="5">Fructuronate reductase</fullName>
    </submittedName>
</protein>
<dbReference type="InterPro" id="IPR023027">
    <property type="entry name" value="Mannitol_DH_CS"/>
</dbReference>
<dbReference type="PANTHER" id="PTHR43362">
    <property type="entry name" value="MANNITOL DEHYDROGENASE DSF1-RELATED"/>
    <property type="match status" value="1"/>
</dbReference>
<proteinExistence type="predicted"/>
<dbReference type="InterPro" id="IPR050988">
    <property type="entry name" value="Mannitol_DH/Oxidoreductase"/>
</dbReference>
<dbReference type="InterPro" id="IPR013131">
    <property type="entry name" value="Mannitol_DH_N"/>
</dbReference>
<dbReference type="PANTHER" id="PTHR43362:SF1">
    <property type="entry name" value="MANNITOL DEHYDROGENASE 2-RELATED"/>
    <property type="match status" value="1"/>
</dbReference>